<dbReference type="InterPro" id="IPR019309">
    <property type="entry name" value="WASHC3"/>
</dbReference>
<protein>
    <submittedName>
        <fullName evidence="3">Wash complex subunit 3</fullName>
    </submittedName>
</protein>
<proteinExistence type="inferred from homology"/>
<feature type="compositionally biased region" description="Acidic residues" evidence="2">
    <location>
        <begin position="94"/>
        <end position="105"/>
    </location>
</feature>
<feature type="region of interest" description="Disordered" evidence="2">
    <location>
        <begin position="72"/>
        <end position="117"/>
    </location>
</feature>
<dbReference type="Gene3D" id="1.20.5.110">
    <property type="match status" value="1"/>
</dbReference>
<dbReference type="PANTHER" id="PTHR13015">
    <property type="entry name" value="PROTEIN AD-016-RELATED"/>
    <property type="match status" value="1"/>
</dbReference>
<comment type="caution">
    <text evidence="3">The sequence shown here is derived from an EMBL/GenBank/DDBJ whole genome shotgun (WGS) entry which is preliminary data.</text>
</comment>
<sequence length="202" mass="23518">MEEDVNYEELPGLSYNKTITYINDFVIKSVHFLNKFSTNCERKLSEIDSSIKRLDTIMNIFEDKLSSIEGLDDIDVPRETTSTTTTTTTTTEENKEEENQEEEEKEKEKEETQETSNVVKLKDDLRYRKWCQLVMRGVPKVAIRMKMEAEGLDPDLLDDPEQPAPPMTDEELKKIELMKQQEEQEVDESEESEEISDGEFSD</sequence>
<dbReference type="Pfam" id="PF10152">
    <property type="entry name" value="CCDC53"/>
    <property type="match status" value="1"/>
</dbReference>
<keyword evidence="4" id="KW-1185">Reference proteome</keyword>
<name>A0ABQ8X6D9_9EUKA</name>
<comment type="similarity">
    <text evidence="1">Belongs to the CCDC53 family.</text>
</comment>
<feature type="compositionally biased region" description="Acidic residues" evidence="2">
    <location>
        <begin position="183"/>
        <end position="202"/>
    </location>
</feature>
<evidence type="ECO:0000256" key="2">
    <source>
        <dbReference type="SAM" id="MobiDB-lite"/>
    </source>
</evidence>
<dbReference type="EMBL" id="JAOAOG010000329">
    <property type="protein sequence ID" value="KAJ6228233.1"/>
    <property type="molecule type" value="Genomic_DNA"/>
</dbReference>
<gene>
    <name evidence="3" type="ORF">M0813_09061</name>
</gene>
<accession>A0ABQ8X6D9</accession>
<organism evidence="3 4">
    <name type="scientific">Anaeramoeba flamelloides</name>
    <dbReference type="NCBI Taxonomy" id="1746091"/>
    <lineage>
        <taxon>Eukaryota</taxon>
        <taxon>Metamonada</taxon>
        <taxon>Anaeramoebidae</taxon>
        <taxon>Anaeramoeba</taxon>
    </lineage>
</organism>
<feature type="compositionally biased region" description="Low complexity" evidence="2">
    <location>
        <begin position="79"/>
        <end position="91"/>
    </location>
</feature>
<dbReference type="PANTHER" id="PTHR13015:SF0">
    <property type="entry name" value="WASH COMPLEX SUBUNIT 3"/>
    <property type="match status" value="1"/>
</dbReference>
<evidence type="ECO:0000313" key="3">
    <source>
        <dbReference type="EMBL" id="KAJ6228233.1"/>
    </source>
</evidence>
<reference evidence="3" key="1">
    <citation type="submission" date="2022-08" db="EMBL/GenBank/DDBJ databases">
        <title>Novel sulfate-reducing endosymbionts in the free-living metamonad Anaeramoeba.</title>
        <authorList>
            <person name="Jerlstrom-Hultqvist J."/>
            <person name="Cepicka I."/>
            <person name="Gallot-Lavallee L."/>
            <person name="Salas-Leiva D."/>
            <person name="Curtis B.A."/>
            <person name="Zahonova K."/>
            <person name="Pipaliya S."/>
            <person name="Dacks J."/>
            <person name="Roger A.J."/>
        </authorList>
    </citation>
    <scope>NUCLEOTIDE SEQUENCE</scope>
    <source>
        <strain evidence="3">Schooner1</strain>
    </source>
</reference>
<feature type="compositionally biased region" description="Acidic residues" evidence="2">
    <location>
        <begin position="152"/>
        <end position="161"/>
    </location>
</feature>
<evidence type="ECO:0000313" key="4">
    <source>
        <dbReference type="Proteomes" id="UP001150062"/>
    </source>
</evidence>
<feature type="compositionally biased region" description="Basic and acidic residues" evidence="2">
    <location>
        <begin position="170"/>
        <end position="182"/>
    </location>
</feature>
<dbReference type="Proteomes" id="UP001150062">
    <property type="component" value="Unassembled WGS sequence"/>
</dbReference>
<feature type="region of interest" description="Disordered" evidence="2">
    <location>
        <begin position="152"/>
        <end position="202"/>
    </location>
</feature>
<evidence type="ECO:0000256" key="1">
    <source>
        <dbReference type="ARBA" id="ARBA00006290"/>
    </source>
</evidence>